<reference evidence="3 4" key="1">
    <citation type="submission" date="2023-02" db="EMBL/GenBank/DDBJ databases">
        <title>Description and genomic characterization of Microbulbifer bruguierae sp. nov., isolated from the sediment of mangrove plant Bruguiera sexangula.</title>
        <authorList>
            <person name="Long M."/>
        </authorList>
    </citation>
    <scope>NUCLEOTIDE SEQUENCE [LARGE SCALE GENOMIC DNA]</scope>
    <source>
        <strain evidence="3 4">H12</strain>
    </source>
</reference>
<dbReference type="InterPro" id="IPR036182">
    <property type="entry name" value="PCuAC_sf"/>
</dbReference>
<dbReference type="Gene3D" id="2.60.40.1890">
    <property type="entry name" value="PCu(A)C copper chaperone"/>
    <property type="match status" value="1"/>
</dbReference>
<feature type="region of interest" description="Disordered" evidence="1">
    <location>
        <begin position="158"/>
        <end position="180"/>
    </location>
</feature>
<keyword evidence="4" id="KW-1185">Reference proteome</keyword>
<protein>
    <submittedName>
        <fullName evidence="3">Copper chaperone PCu(A)C</fullName>
    </submittedName>
</protein>
<dbReference type="PANTHER" id="PTHR36302">
    <property type="entry name" value="BLR7088 PROTEIN"/>
    <property type="match status" value="1"/>
</dbReference>
<dbReference type="RefSeq" id="WP_280317471.1">
    <property type="nucleotide sequence ID" value="NZ_CP118605.1"/>
</dbReference>
<evidence type="ECO:0000313" key="3">
    <source>
        <dbReference type="EMBL" id="WGL15005.1"/>
    </source>
</evidence>
<feature type="signal peptide" evidence="2">
    <location>
        <begin position="1"/>
        <end position="24"/>
    </location>
</feature>
<accession>A0ABY8N948</accession>
<name>A0ABY8N948_9GAMM</name>
<evidence type="ECO:0000313" key="4">
    <source>
        <dbReference type="Proteomes" id="UP001236500"/>
    </source>
</evidence>
<dbReference type="PANTHER" id="PTHR36302:SF1">
    <property type="entry name" value="COPPER CHAPERONE PCU(A)C"/>
    <property type="match status" value="1"/>
</dbReference>
<organism evidence="3 4">
    <name type="scientific">Microbulbifer bruguierae</name>
    <dbReference type="NCBI Taxonomy" id="3029061"/>
    <lineage>
        <taxon>Bacteria</taxon>
        <taxon>Pseudomonadati</taxon>
        <taxon>Pseudomonadota</taxon>
        <taxon>Gammaproteobacteria</taxon>
        <taxon>Cellvibrionales</taxon>
        <taxon>Microbulbiferaceae</taxon>
        <taxon>Microbulbifer</taxon>
    </lineage>
</organism>
<evidence type="ECO:0000256" key="1">
    <source>
        <dbReference type="SAM" id="MobiDB-lite"/>
    </source>
</evidence>
<dbReference type="SUPFAM" id="SSF110087">
    <property type="entry name" value="DR1885-like metal-binding protein"/>
    <property type="match status" value="1"/>
</dbReference>
<dbReference type="Pfam" id="PF04314">
    <property type="entry name" value="PCuAC"/>
    <property type="match status" value="1"/>
</dbReference>
<dbReference type="EMBL" id="CP118605">
    <property type="protein sequence ID" value="WGL15005.1"/>
    <property type="molecule type" value="Genomic_DNA"/>
</dbReference>
<dbReference type="Proteomes" id="UP001236500">
    <property type="component" value="Chromosome"/>
</dbReference>
<feature type="chain" id="PRO_5045190490" evidence="2">
    <location>
        <begin position="25"/>
        <end position="180"/>
    </location>
</feature>
<gene>
    <name evidence="3" type="ORF">PVT68_09450</name>
</gene>
<dbReference type="InterPro" id="IPR058248">
    <property type="entry name" value="Lxx211020-like"/>
</dbReference>
<evidence type="ECO:0000256" key="2">
    <source>
        <dbReference type="SAM" id="SignalP"/>
    </source>
</evidence>
<keyword evidence="2" id="KW-0732">Signal</keyword>
<sequence>MKINLVAIQRCLLGLALLALPVAAVTTDKAYSSALAQQLEVTGYAREMPPGAVMGAAYVSLRDLSGSARVLAQVELPAHPQASVAMHTTAEVEGVSRMRPLENITLPGNGTVEMRPGATHLMVRGVALKAGESLPLRLVFADGSMHELVLPIRGMQERADTRKPAAEHSDHQHHSHHHGE</sequence>
<proteinExistence type="predicted"/>
<dbReference type="InterPro" id="IPR007410">
    <property type="entry name" value="LpqE-like"/>
</dbReference>